<dbReference type="AlphaFoldDB" id="K0RK02"/>
<feature type="region of interest" description="Disordered" evidence="1">
    <location>
        <begin position="1"/>
        <end position="28"/>
    </location>
</feature>
<sequence>PVSAASEHSLQSALDHHEVEAEETAGHDDAAAEVAAVCRALGHEPEEDGRVDRQARHLELSRLGDRLRQMAREECGEATENLNSKLASSEKRRYECKTRRARIDLRQQ</sequence>
<feature type="compositionally biased region" description="Basic and acidic residues" evidence="1">
    <location>
        <begin position="14"/>
        <end position="28"/>
    </location>
</feature>
<organism evidence="2 3">
    <name type="scientific">Thalassiosira oceanica</name>
    <name type="common">Marine diatom</name>
    <dbReference type="NCBI Taxonomy" id="159749"/>
    <lineage>
        <taxon>Eukaryota</taxon>
        <taxon>Sar</taxon>
        <taxon>Stramenopiles</taxon>
        <taxon>Ochrophyta</taxon>
        <taxon>Bacillariophyta</taxon>
        <taxon>Coscinodiscophyceae</taxon>
        <taxon>Thalassiosirophycidae</taxon>
        <taxon>Thalassiosirales</taxon>
        <taxon>Thalassiosiraceae</taxon>
        <taxon>Thalassiosira</taxon>
    </lineage>
</organism>
<name>K0RK02_THAOC</name>
<feature type="compositionally biased region" description="Polar residues" evidence="1">
    <location>
        <begin position="1"/>
        <end position="12"/>
    </location>
</feature>
<comment type="caution">
    <text evidence="2">The sequence shown here is derived from an EMBL/GenBank/DDBJ whole genome shotgun (WGS) entry which is preliminary data.</text>
</comment>
<proteinExistence type="predicted"/>
<feature type="non-terminal residue" evidence="2">
    <location>
        <position position="1"/>
    </location>
</feature>
<keyword evidence="3" id="KW-1185">Reference proteome</keyword>
<reference evidence="2 3" key="1">
    <citation type="journal article" date="2012" name="Genome Biol.">
        <title>Genome and low-iron response of an oceanic diatom adapted to chronic iron limitation.</title>
        <authorList>
            <person name="Lommer M."/>
            <person name="Specht M."/>
            <person name="Roy A.S."/>
            <person name="Kraemer L."/>
            <person name="Andreson R."/>
            <person name="Gutowska M.A."/>
            <person name="Wolf J."/>
            <person name="Bergner S.V."/>
            <person name="Schilhabel M.B."/>
            <person name="Klostermeier U.C."/>
            <person name="Beiko R.G."/>
            <person name="Rosenstiel P."/>
            <person name="Hippler M."/>
            <person name="Laroche J."/>
        </authorList>
    </citation>
    <scope>NUCLEOTIDE SEQUENCE [LARGE SCALE GENOMIC DNA]</scope>
    <source>
        <strain evidence="2 3">CCMP1005</strain>
    </source>
</reference>
<gene>
    <name evidence="2" type="ORF">THAOC_26984</name>
</gene>
<evidence type="ECO:0000313" key="3">
    <source>
        <dbReference type="Proteomes" id="UP000266841"/>
    </source>
</evidence>
<evidence type="ECO:0000313" key="2">
    <source>
        <dbReference type="EMBL" id="EJK53555.1"/>
    </source>
</evidence>
<accession>K0RK02</accession>
<protein>
    <submittedName>
        <fullName evidence="2">Uncharacterized protein</fullName>
    </submittedName>
</protein>
<dbReference type="Proteomes" id="UP000266841">
    <property type="component" value="Unassembled WGS sequence"/>
</dbReference>
<dbReference type="EMBL" id="AGNL01037547">
    <property type="protein sequence ID" value="EJK53555.1"/>
    <property type="molecule type" value="Genomic_DNA"/>
</dbReference>
<evidence type="ECO:0000256" key="1">
    <source>
        <dbReference type="SAM" id="MobiDB-lite"/>
    </source>
</evidence>